<keyword evidence="4" id="KW-1185">Reference proteome</keyword>
<dbReference type="EMBL" id="BSNJ01000002">
    <property type="protein sequence ID" value="GLQ19899.1"/>
    <property type="molecule type" value="Genomic_DNA"/>
</dbReference>
<proteinExistence type="predicted"/>
<name>A0ABQ5UYB0_9PROT</name>
<gene>
    <name evidence="3" type="ORF">GCM10007854_08540</name>
</gene>
<dbReference type="InterPro" id="IPR019734">
    <property type="entry name" value="TPR_rpt"/>
</dbReference>
<accession>A0ABQ5UYB0</accession>
<feature type="repeat" description="TPR" evidence="1">
    <location>
        <begin position="334"/>
        <end position="367"/>
    </location>
</feature>
<dbReference type="Gene3D" id="1.25.40.10">
    <property type="entry name" value="Tetratricopeptide repeat domain"/>
    <property type="match status" value="2"/>
</dbReference>
<reference evidence="3" key="1">
    <citation type="journal article" date="2014" name="Int. J. Syst. Evol. Microbiol.">
        <title>Complete genome of a new Firmicutes species belonging to the dominant human colonic microbiota ('Ruminococcus bicirculans') reveals two chromosomes and a selective capacity to utilize plant glucans.</title>
        <authorList>
            <consortium name="NISC Comparative Sequencing Program"/>
            <person name="Wegmann U."/>
            <person name="Louis P."/>
            <person name="Goesmann A."/>
            <person name="Henrissat B."/>
            <person name="Duncan S.H."/>
            <person name="Flint H.J."/>
        </authorList>
    </citation>
    <scope>NUCLEOTIDE SEQUENCE</scope>
    <source>
        <strain evidence="3">NBRC 108216</strain>
    </source>
</reference>
<evidence type="ECO:0000256" key="2">
    <source>
        <dbReference type="SAM" id="SignalP"/>
    </source>
</evidence>
<keyword evidence="1" id="KW-0802">TPR repeat</keyword>
<dbReference type="InterPro" id="IPR011990">
    <property type="entry name" value="TPR-like_helical_dom_sf"/>
</dbReference>
<protein>
    <recommendedName>
        <fullName evidence="5">Tetratricopeptide repeat protein</fullName>
    </recommendedName>
</protein>
<organism evidence="3 4">
    <name type="scientific">Algimonas porphyrae</name>
    <dbReference type="NCBI Taxonomy" id="1128113"/>
    <lineage>
        <taxon>Bacteria</taxon>
        <taxon>Pseudomonadati</taxon>
        <taxon>Pseudomonadota</taxon>
        <taxon>Alphaproteobacteria</taxon>
        <taxon>Maricaulales</taxon>
        <taxon>Robiginitomaculaceae</taxon>
        <taxon>Algimonas</taxon>
    </lineage>
</organism>
<dbReference type="SUPFAM" id="SSF48452">
    <property type="entry name" value="TPR-like"/>
    <property type="match status" value="2"/>
</dbReference>
<feature type="chain" id="PRO_5047401167" description="Tetratricopeptide repeat protein" evidence="2">
    <location>
        <begin position="35"/>
        <end position="497"/>
    </location>
</feature>
<dbReference type="PROSITE" id="PS50005">
    <property type="entry name" value="TPR"/>
    <property type="match status" value="1"/>
</dbReference>
<reference evidence="3" key="2">
    <citation type="submission" date="2023-01" db="EMBL/GenBank/DDBJ databases">
        <title>Draft genome sequence of Algimonas porphyrae strain NBRC 108216.</title>
        <authorList>
            <person name="Sun Q."/>
            <person name="Mori K."/>
        </authorList>
    </citation>
    <scope>NUCLEOTIDE SEQUENCE</scope>
    <source>
        <strain evidence="3">NBRC 108216</strain>
    </source>
</reference>
<keyword evidence="2" id="KW-0732">Signal</keyword>
<dbReference type="Proteomes" id="UP001161390">
    <property type="component" value="Unassembled WGS sequence"/>
</dbReference>
<evidence type="ECO:0008006" key="5">
    <source>
        <dbReference type="Google" id="ProtNLM"/>
    </source>
</evidence>
<evidence type="ECO:0000313" key="4">
    <source>
        <dbReference type="Proteomes" id="UP001161390"/>
    </source>
</evidence>
<comment type="caution">
    <text evidence="3">The sequence shown here is derived from an EMBL/GenBank/DDBJ whole genome shotgun (WGS) entry which is preliminary data.</text>
</comment>
<feature type="signal peptide" evidence="2">
    <location>
        <begin position="1"/>
        <end position="34"/>
    </location>
</feature>
<dbReference type="RefSeq" id="WP_284369979.1">
    <property type="nucleotide sequence ID" value="NZ_BSNJ01000002.1"/>
</dbReference>
<evidence type="ECO:0000256" key="1">
    <source>
        <dbReference type="PROSITE-ProRule" id="PRU00339"/>
    </source>
</evidence>
<sequence length="497" mass="56124">MMNALKFRTASLLGASLMAVATVSLSGVIAPAFAQEPAPEEARQFSAAAGEKVNEALQAINADDPQTAINILNGLLSTNSELIPYERSIIYQMLGQSYNDVNNMSMSLQSFQSAIDSGGLLPAEAEQIELAIAQLLIANEQYREGALKLEALLARGVQEKPSYVDLLVSAWVSAEEYQRALPWAERWFNRANPKEKKHFDLLNFLYNDLGMPERQADIVKEMIQRWPEDQTNWNNWISLLASGGREKDAFEVNKMLYLGGALTSEPDIKKVISYYSYYDMPYQAAVIMDREMNAGRVSRSADNLKELSNYWRAAREYGRAIPVLEEAAKSSSSAKLYADLGEAFFNEGQCDKAETAFRQAIDRGYDAGKSWMQVANCIYDSTQKASRLDCEMTDAQMDSAPITQIRAKAIQTFQKVPSTSREARNARRWIKFITEERQAVEARCEFERNVERELCYSKIKLEYDNIVFAGGEFDLEDENCLKFKPDYDRLYVRTTTG</sequence>
<evidence type="ECO:0000313" key="3">
    <source>
        <dbReference type="EMBL" id="GLQ19899.1"/>
    </source>
</evidence>